<dbReference type="AlphaFoldDB" id="A0A3P8HRV6"/>
<dbReference type="GO" id="GO:0000166">
    <property type="term" value="F:nucleotide binding"/>
    <property type="evidence" value="ECO:0007669"/>
    <property type="project" value="InterPro"/>
</dbReference>
<keyword evidence="3" id="KW-1185">Reference proteome</keyword>
<evidence type="ECO:0000259" key="1">
    <source>
        <dbReference type="Pfam" id="PF16099"/>
    </source>
</evidence>
<dbReference type="Proteomes" id="UP000269396">
    <property type="component" value="Unassembled WGS sequence"/>
</dbReference>
<dbReference type="EMBL" id="UZAL01047835">
    <property type="protein sequence ID" value="VDP85244.1"/>
    <property type="molecule type" value="Genomic_DNA"/>
</dbReference>
<feature type="domain" description="RecQ-mediated genome instability protein 1 C-terminal OB-fold" evidence="1">
    <location>
        <begin position="3"/>
        <end position="59"/>
    </location>
</feature>
<accession>A0A3P8HRV6</accession>
<reference evidence="2 3" key="1">
    <citation type="submission" date="2018-11" db="EMBL/GenBank/DDBJ databases">
        <authorList>
            <consortium name="Pathogen Informatics"/>
        </authorList>
    </citation>
    <scope>NUCLEOTIDE SEQUENCE [LARGE SCALE GENOMIC DNA]</scope>
    <source>
        <strain>Denwood</strain>
        <strain evidence="3">Zambia</strain>
    </source>
</reference>
<dbReference type="Pfam" id="PF16099">
    <property type="entry name" value="RMI1_C"/>
    <property type="match status" value="1"/>
</dbReference>
<proteinExistence type="predicted"/>
<dbReference type="InterPro" id="IPR032199">
    <property type="entry name" value="RMI1_C"/>
</dbReference>
<name>A0A3P8HRV6_9TREM</name>
<organism evidence="2 3">
    <name type="scientific">Schistosoma mattheei</name>
    <dbReference type="NCBI Taxonomy" id="31246"/>
    <lineage>
        <taxon>Eukaryota</taxon>
        <taxon>Metazoa</taxon>
        <taxon>Spiralia</taxon>
        <taxon>Lophotrochozoa</taxon>
        <taxon>Platyhelminthes</taxon>
        <taxon>Trematoda</taxon>
        <taxon>Digenea</taxon>
        <taxon>Strigeidida</taxon>
        <taxon>Schistosomatoidea</taxon>
        <taxon>Schistosomatidae</taxon>
        <taxon>Schistosoma</taxon>
    </lineage>
</organism>
<gene>
    <name evidence="2" type="ORF">SMTD_LOCUS21600</name>
</gene>
<evidence type="ECO:0000313" key="2">
    <source>
        <dbReference type="EMBL" id="VDP85244.1"/>
    </source>
</evidence>
<protein>
    <recommendedName>
        <fullName evidence="1">RecQ-mediated genome instability protein 1 C-terminal OB-fold domain-containing protein</fullName>
    </recommendedName>
</protein>
<evidence type="ECO:0000313" key="3">
    <source>
        <dbReference type="Proteomes" id="UP000269396"/>
    </source>
</evidence>
<sequence length="106" mass="11773">MLISLLSSLEHHNGTKWTLAVRITDGSAILDLDVASDLLTEWIGLTPSESESLRRLSKIDSDSSNPLAVQESRNRKLFPDVEAIRMKFVQNISGAPKPMFKDGHNN</sequence>